<gene>
    <name evidence="2" type="ORF">TM448A00224_0051</name>
    <name evidence="3" type="ORF">TM448B00423_0006</name>
</gene>
<dbReference type="AlphaFoldDB" id="A0A6H1ZBU9"/>
<evidence type="ECO:0000313" key="3">
    <source>
        <dbReference type="EMBL" id="QJH95437.1"/>
    </source>
</evidence>
<evidence type="ECO:0000256" key="1">
    <source>
        <dbReference type="SAM" id="MobiDB-lite"/>
    </source>
</evidence>
<accession>A0A6H1ZBU9</accession>
<proteinExistence type="predicted"/>
<evidence type="ECO:0000313" key="2">
    <source>
        <dbReference type="EMBL" id="QJA45386.1"/>
    </source>
</evidence>
<reference evidence="2" key="1">
    <citation type="submission" date="2020-03" db="EMBL/GenBank/DDBJ databases">
        <title>The deep terrestrial virosphere.</title>
        <authorList>
            <person name="Holmfeldt K."/>
            <person name="Nilsson E."/>
            <person name="Simone D."/>
            <person name="Lopez-Fernandez M."/>
            <person name="Wu X."/>
            <person name="de Brujin I."/>
            <person name="Lundin D."/>
            <person name="Andersson A."/>
            <person name="Bertilsson S."/>
            <person name="Dopson M."/>
        </authorList>
    </citation>
    <scope>NUCLEOTIDE SEQUENCE</scope>
    <source>
        <strain evidence="2">TM448A00224</strain>
        <strain evidence="3">TM448B00423</strain>
    </source>
</reference>
<feature type="region of interest" description="Disordered" evidence="1">
    <location>
        <begin position="70"/>
        <end position="91"/>
    </location>
</feature>
<dbReference type="EMBL" id="MT144620">
    <property type="protein sequence ID" value="QJH95437.1"/>
    <property type="molecule type" value="Genomic_DNA"/>
</dbReference>
<sequence length="91" mass="10229">MKISRDVIDGIVEDIKDMLSYNHESIELAYLAAGDDPLGIAIKVNIKPDKAKIQVLTTINFVKDRCQDERRRQIDPQQTNLFGQEGEADGV</sequence>
<dbReference type="EMBL" id="MT143989">
    <property type="protein sequence ID" value="QJA45386.1"/>
    <property type="molecule type" value="Genomic_DNA"/>
</dbReference>
<organism evidence="2">
    <name type="scientific">viral metagenome</name>
    <dbReference type="NCBI Taxonomy" id="1070528"/>
    <lineage>
        <taxon>unclassified sequences</taxon>
        <taxon>metagenomes</taxon>
        <taxon>organismal metagenomes</taxon>
    </lineage>
</organism>
<protein>
    <submittedName>
        <fullName evidence="2">Uncharacterized protein</fullName>
    </submittedName>
</protein>
<name>A0A6H1ZBU9_9ZZZZ</name>